<dbReference type="RefSeq" id="WP_150401674.1">
    <property type="nucleotide sequence ID" value="NZ_JBHJYQ010000002.1"/>
</dbReference>
<dbReference type="Pfam" id="PF14015">
    <property type="entry name" value="DUF4231"/>
    <property type="match status" value="1"/>
</dbReference>
<protein>
    <submittedName>
        <fullName evidence="1">DUF4231 domain-containing protein</fullName>
    </submittedName>
</protein>
<dbReference type="OrthoDB" id="9791874at2"/>
<reference evidence="1 2" key="1">
    <citation type="submission" date="2019-09" db="EMBL/GenBank/DDBJ databases">
        <authorList>
            <person name="Wang X."/>
        </authorList>
    </citation>
    <scope>NUCLEOTIDE SEQUENCE [LARGE SCALE GENOMIC DNA]</scope>
    <source>
        <strain evidence="1 2">CICC 11023</strain>
    </source>
</reference>
<proteinExistence type="predicted"/>
<dbReference type="Proteomes" id="UP000323876">
    <property type="component" value="Unassembled WGS sequence"/>
</dbReference>
<dbReference type="EMBL" id="VXLC01000003">
    <property type="protein sequence ID" value="KAA8889401.1"/>
    <property type="molecule type" value="Genomic_DNA"/>
</dbReference>
<dbReference type="NCBIfam" id="NF033634">
    <property type="entry name" value="SLATT_1"/>
    <property type="match status" value="1"/>
</dbReference>
<dbReference type="AlphaFoldDB" id="A0A5N0EPK5"/>
<name>A0A5N0EPK5_9NOCA</name>
<gene>
    <name evidence="1" type="ORF">F3087_10770</name>
</gene>
<keyword evidence="2" id="KW-1185">Reference proteome</keyword>
<dbReference type="InterPro" id="IPR025325">
    <property type="entry name" value="DUF4231"/>
</dbReference>
<comment type="caution">
    <text evidence="1">The sequence shown here is derived from an EMBL/GenBank/DDBJ whole genome shotgun (WGS) entry which is preliminary data.</text>
</comment>
<accession>A0A5N0EPK5</accession>
<evidence type="ECO:0000313" key="1">
    <source>
        <dbReference type="EMBL" id="KAA8889401.1"/>
    </source>
</evidence>
<organism evidence="1 2">
    <name type="scientific">Nocardia colli</name>
    <dbReference type="NCBI Taxonomy" id="2545717"/>
    <lineage>
        <taxon>Bacteria</taxon>
        <taxon>Bacillati</taxon>
        <taxon>Actinomycetota</taxon>
        <taxon>Actinomycetes</taxon>
        <taxon>Mycobacteriales</taxon>
        <taxon>Nocardiaceae</taxon>
        <taxon>Nocardia</taxon>
    </lineage>
</organism>
<evidence type="ECO:0000313" key="2">
    <source>
        <dbReference type="Proteomes" id="UP000323876"/>
    </source>
</evidence>
<sequence length="146" mass="16168">MPEVGGSVDENDPVWVRLNEQLRWYSTKGALAQRMYKRVKFGQIAVGAAVPVVAALSAPAGVTASIAALVVIAEGAQQLFQWHTNWLRYRGTAEALKREKYLFLANTGPYLSTDRRATLIERVESVLGNENTGWLSEHERRPETAG</sequence>